<evidence type="ECO:0000256" key="1">
    <source>
        <dbReference type="ARBA" id="ARBA00008348"/>
    </source>
</evidence>
<evidence type="ECO:0000259" key="6">
    <source>
        <dbReference type="SMART" id="SM00363"/>
    </source>
</evidence>
<dbReference type="FunFam" id="3.30.70.1560:FF:000001">
    <property type="entry name" value="Pseudouridine synthase"/>
    <property type="match status" value="1"/>
</dbReference>
<dbReference type="InterPro" id="IPR006145">
    <property type="entry name" value="PsdUridine_synth_RsuA/RluA"/>
</dbReference>
<dbReference type="EMBL" id="NIDE01000019">
    <property type="protein sequence ID" value="OWK35112.1"/>
    <property type="molecule type" value="Genomic_DNA"/>
</dbReference>
<dbReference type="InterPro" id="IPR002942">
    <property type="entry name" value="S4_RNA-bd"/>
</dbReference>
<dbReference type="InterPro" id="IPR036986">
    <property type="entry name" value="S4_RNA-bd_sf"/>
</dbReference>
<comment type="caution">
    <text evidence="7">The sequence shown here is derived from an EMBL/GenBank/DDBJ whole genome shotgun (WGS) entry which is preliminary data.</text>
</comment>
<dbReference type="Gene3D" id="3.30.70.1560">
    <property type="entry name" value="Alpha-L RNA-binding motif"/>
    <property type="match status" value="1"/>
</dbReference>
<dbReference type="InterPro" id="IPR042092">
    <property type="entry name" value="PsdUridine_s_RsuA/RluB/E/F_cat"/>
</dbReference>
<dbReference type="InterPro" id="IPR050343">
    <property type="entry name" value="RsuA_PseudoU_synthase"/>
</dbReference>
<dbReference type="FunFam" id="3.10.290.10:FF:000003">
    <property type="entry name" value="Pseudouridine synthase"/>
    <property type="match status" value="1"/>
</dbReference>
<dbReference type="Gene3D" id="3.30.70.580">
    <property type="entry name" value="Pseudouridine synthase I, catalytic domain, N-terminal subdomain"/>
    <property type="match status" value="1"/>
</dbReference>
<evidence type="ECO:0000256" key="2">
    <source>
        <dbReference type="ARBA" id="ARBA00022884"/>
    </source>
</evidence>
<feature type="compositionally biased region" description="Basic and acidic residues" evidence="5">
    <location>
        <begin position="243"/>
        <end position="254"/>
    </location>
</feature>
<feature type="compositionally biased region" description="Pro residues" evidence="5">
    <location>
        <begin position="264"/>
        <end position="274"/>
    </location>
</feature>
<dbReference type="OrthoDB" id="9807213at2"/>
<dbReference type="CDD" id="cd02870">
    <property type="entry name" value="PseudoU_synth_RsuA_like"/>
    <property type="match status" value="1"/>
</dbReference>
<dbReference type="AlphaFoldDB" id="A0A225D0S9"/>
<dbReference type="Proteomes" id="UP000214646">
    <property type="component" value="Unassembled WGS sequence"/>
</dbReference>
<dbReference type="InterPro" id="IPR020094">
    <property type="entry name" value="TruA/RsuA/RluB/E/F_N"/>
</dbReference>
<dbReference type="NCBIfam" id="TIGR00093">
    <property type="entry name" value="pseudouridine synthase"/>
    <property type="match status" value="1"/>
</dbReference>
<dbReference type="RefSeq" id="WP_088260302.1">
    <property type="nucleotide sequence ID" value="NZ_NIDE01000019.1"/>
</dbReference>
<keyword evidence="3" id="KW-0413">Isomerase</keyword>
<dbReference type="GO" id="GO:0000455">
    <property type="term" value="P:enzyme-directed rRNA pseudouridine synthesis"/>
    <property type="evidence" value="ECO:0007669"/>
    <property type="project" value="UniProtKB-ARBA"/>
</dbReference>
<dbReference type="Gene3D" id="3.10.290.10">
    <property type="entry name" value="RNA-binding S4 domain"/>
    <property type="match status" value="1"/>
</dbReference>
<sequence length="351" mass="38189">MERLNKYLAHAGVGSRRHCDSLIAAGRVKINGVRVTDLGMKVDPDAQKVFVDDEPVRVEKPVYWVVHKPPGYLCTNHDPSGRPLAMHLIPHVEQRVYTVGRLDEASEGMLLMTNDGELAQTLMHPRYGVEKTYLVLVAGKPTKDDLQRLLDGVWLSDGKVRAKSVRRMKPQGDSTWIRVVLCEGKNREIRRMLAKLGHKVLRLKRVAIGPVLLDKLPKGKARKLSLPELTELKKSAVSAERRVEKVAGEARQNSDEAESQPATKPVPPRHPAPGAPAGRREFVPNPNSGGKPSSAGPRVYVPKPAAKKSPLARPGPGRPGPGRPAGSRPVGGRPPGKKPFGRPPGRGGPGK</sequence>
<gene>
    <name evidence="7" type="ORF">FRUB_09954</name>
</gene>
<keyword evidence="8" id="KW-1185">Reference proteome</keyword>
<dbReference type="SUPFAM" id="SSF55174">
    <property type="entry name" value="Alpha-L RNA-binding motif"/>
    <property type="match status" value="1"/>
</dbReference>
<dbReference type="Pfam" id="PF00849">
    <property type="entry name" value="PseudoU_synth_2"/>
    <property type="match status" value="1"/>
</dbReference>
<dbReference type="PANTHER" id="PTHR47683">
    <property type="entry name" value="PSEUDOURIDINE SYNTHASE FAMILY PROTEIN-RELATED"/>
    <property type="match status" value="1"/>
</dbReference>
<dbReference type="InterPro" id="IPR000748">
    <property type="entry name" value="PsdUridine_synth_RsuA/RluB/E/F"/>
</dbReference>
<feature type="domain" description="RNA-binding S4" evidence="6">
    <location>
        <begin position="2"/>
        <end position="70"/>
    </location>
</feature>
<evidence type="ECO:0000256" key="4">
    <source>
        <dbReference type="PROSITE-ProRule" id="PRU00182"/>
    </source>
</evidence>
<accession>A0A225D0S9</accession>
<dbReference type="GO" id="GO:0005829">
    <property type="term" value="C:cytosol"/>
    <property type="evidence" value="ECO:0007669"/>
    <property type="project" value="UniProtKB-ARBA"/>
</dbReference>
<reference evidence="8" key="1">
    <citation type="submission" date="2017-06" db="EMBL/GenBank/DDBJ databases">
        <title>Genome analysis of Fimbriiglobus ruber SP5, the first member of the order Planctomycetales with confirmed chitinolytic capability.</title>
        <authorList>
            <person name="Ravin N.V."/>
            <person name="Rakitin A.L."/>
            <person name="Ivanova A.A."/>
            <person name="Beletsky A.V."/>
            <person name="Kulichevskaya I.S."/>
            <person name="Mardanov A.V."/>
            <person name="Dedysh S.N."/>
        </authorList>
    </citation>
    <scope>NUCLEOTIDE SEQUENCE [LARGE SCALE GENOMIC DNA]</scope>
    <source>
        <strain evidence="8">SP5</strain>
    </source>
</reference>
<evidence type="ECO:0000256" key="3">
    <source>
        <dbReference type="ARBA" id="ARBA00023235"/>
    </source>
</evidence>
<comment type="similarity">
    <text evidence="1">Belongs to the pseudouridine synthase RsuA family.</text>
</comment>
<evidence type="ECO:0000256" key="5">
    <source>
        <dbReference type="SAM" id="MobiDB-lite"/>
    </source>
</evidence>
<dbReference type="GO" id="GO:0120159">
    <property type="term" value="F:rRNA pseudouridine synthase activity"/>
    <property type="evidence" value="ECO:0007669"/>
    <property type="project" value="UniProtKB-ARBA"/>
</dbReference>
<feature type="region of interest" description="Disordered" evidence="5">
    <location>
        <begin position="243"/>
        <end position="351"/>
    </location>
</feature>
<proteinExistence type="inferred from homology"/>
<keyword evidence="2 4" id="KW-0694">RNA-binding</keyword>
<dbReference type="PROSITE" id="PS50889">
    <property type="entry name" value="S4"/>
    <property type="match status" value="1"/>
</dbReference>
<dbReference type="InterPro" id="IPR020103">
    <property type="entry name" value="PsdUridine_synth_cat_dom_sf"/>
</dbReference>
<dbReference type="SUPFAM" id="SSF55120">
    <property type="entry name" value="Pseudouridine synthase"/>
    <property type="match status" value="1"/>
</dbReference>
<evidence type="ECO:0000313" key="7">
    <source>
        <dbReference type="EMBL" id="OWK35112.1"/>
    </source>
</evidence>
<organism evidence="7 8">
    <name type="scientific">Fimbriiglobus ruber</name>
    <dbReference type="NCBI Taxonomy" id="1908690"/>
    <lineage>
        <taxon>Bacteria</taxon>
        <taxon>Pseudomonadati</taxon>
        <taxon>Planctomycetota</taxon>
        <taxon>Planctomycetia</taxon>
        <taxon>Gemmatales</taxon>
        <taxon>Gemmataceae</taxon>
        <taxon>Fimbriiglobus</taxon>
    </lineage>
</organism>
<evidence type="ECO:0000313" key="8">
    <source>
        <dbReference type="Proteomes" id="UP000214646"/>
    </source>
</evidence>
<dbReference type="GO" id="GO:0003723">
    <property type="term" value="F:RNA binding"/>
    <property type="evidence" value="ECO:0007669"/>
    <property type="project" value="UniProtKB-KW"/>
</dbReference>
<dbReference type="SMART" id="SM00363">
    <property type="entry name" value="S4"/>
    <property type="match status" value="1"/>
</dbReference>
<name>A0A225D0S9_9BACT</name>
<protein>
    <submittedName>
        <fullName evidence="7">Ribosomal large subunit pseudouridine synthase B</fullName>
    </submittedName>
</protein>
<dbReference type="PANTHER" id="PTHR47683:SF2">
    <property type="entry name" value="RNA-BINDING S4 DOMAIN-CONTAINING PROTEIN"/>
    <property type="match status" value="1"/>
</dbReference>
<dbReference type="Pfam" id="PF01479">
    <property type="entry name" value="S4"/>
    <property type="match status" value="1"/>
</dbReference>
<dbReference type="CDD" id="cd00165">
    <property type="entry name" value="S4"/>
    <property type="match status" value="1"/>
</dbReference>